<evidence type="ECO:0000313" key="1">
    <source>
        <dbReference type="EMBL" id="DAG02729.1"/>
    </source>
</evidence>
<dbReference type="EMBL" id="BK016214">
    <property type="protein sequence ID" value="DAG02729.1"/>
    <property type="molecule type" value="Genomic_DNA"/>
</dbReference>
<protein>
    <submittedName>
        <fullName evidence="1">Major tail protein</fullName>
    </submittedName>
</protein>
<dbReference type="NCBIfam" id="TIGR01603">
    <property type="entry name" value="maj_tail_phi13"/>
    <property type="match status" value="1"/>
</dbReference>
<reference evidence="1" key="1">
    <citation type="journal article" date="2021" name="Proc. Natl. Acad. Sci. U.S.A.">
        <title>A Catalog of Tens of Thousands of Viruses from Human Metagenomes Reveals Hidden Associations with Chronic Diseases.</title>
        <authorList>
            <person name="Tisza M.J."/>
            <person name="Buck C.B."/>
        </authorList>
    </citation>
    <scope>NUCLEOTIDE SEQUENCE</scope>
    <source>
        <strain evidence="1">Ctiuu37</strain>
    </source>
</reference>
<accession>A0A8S5V7J3</accession>
<organism evidence="1">
    <name type="scientific">Siphoviridae sp. ctiuu37</name>
    <dbReference type="NCBI Taxonomy" id="2825628"/>
    <lineage>
        <taxon>Viruses</taxon>
        <taxon>Duplodnaviria</taxon>
        <taxon>Heunggongvirae</taxon>
        <taxon>Uroviricota</taxon>
        <taxon>Caudoviricetes</taxon>
    </lineage>
</organism>
<proteinExistence type="predicted"/>
<sequence length="207" mass="22748">MSIKTRKPPLKETVGAQYVCFNTPDENGQWTETFEESVEKTEVVKSVKVTENTGTTDVYASGKIYDTDTRQPSTNIEVEVVAFPADTLAKARGDEVTKNGLILSGGKSIRPFLAYGKVVKNKDGSERYDWYPKCKLTANTDDAATGEETFSVQTDTVTIVAYPFDAKENIKVSLDSSMKAFPEGLTEEKFFSKPILKDDDLTTAVAG</sequence>
<name>A0A8S5V7J3_9CAUD</name>
<dbReference type="InterPro" id="IPR006490">
    <property type="entry name" value="Maj_tail_phi13"/>
</dbReference>